<protein>
    <submittedName>
        <fullName evidence="2">QacE</fullName>
    </submittedName>
</protein>
<dbReference type="InterPro" id="IPR045629">
    <property type="entry name" value="DUF6232"/>
</dbReference>
<evidence type="ECO:0000313" key="2">
    <source>
        <dbReference type="EMBL" id="TCX36584.1"/>
    </source>
</evidence>
<keyword evidence="1" id="KW-0472">Membrane</keyword>
<comment type="caution">
    <text evidence="2">The sequence shown here is derived from an EMBL/GenBank/DDBJ whole genome shotgun (WGS) entry which is preliminary data.</text>
</comment>
<reference evidence="2" key="1">
    <citation type="submission" date="2019-01" db="EMBL/GenBank/DDBJ databases">
        <authorList>
            <person name="Lista F."/>
            <person name="Anselmo A."/>
        </authorList>
    </citation>
    <scope>NUCLEOTIDE SEQUENCE</scope>
    <source>
        <strain evidence="2">13S</strain>
    </source>
</reference>
<dbReference type="Pfam" id="PF19744">
    <property type="entry name" value="DUF6232"/>
    <property type="match status" value="1"/>
</dbReference>
<accession>A0A483IUG4</accession>
<evidence type="ECO:0000256" key="1">
    <source>
        <dbReference type="SAM" id="Phobius"/>
    </source>
</evidence>
<dbReference type="EMBL" id="SDCJ01000016">
    <property type="protein sequence ID" value="TCX36584.1"/>
    <property type="molecule type" value="Genomic_DNA"/>
</dbReference>
<dbReference type="RefSeq" id="WP_009484869.1">
    <property type="nucleotide sequence ID" value="NZ_BQHA01000039.1"/>
</dbReference>
<keyword evidence="1" id="KW-0812">Transmembrane</keyword>
<gene>
    <name evidence="2" type="ORF">ETE75_20175</name>
</gene>
<sequence>MEDKEIEFYRNGNVSITNARFMVGSTTYAMHGVTSVKRGEKIPSKVGPIITGIIGILMIFLAATLMFKAIGVLVVLFAIFWFKGLKTEYLVFLNSASGESQALTSTDKSYIDSVIHHLNEAIIHRG</sequence>
<dbReference type="AlphaFoldDB" id="A0A483IUG4"/>
<organism evidence="2">
    <name type="scientific">Klebsiella pneumoniae</name>
    <dbReference type="NCBI Taxonomy" id="573"/>
    <lineage>
        <taxon>Bacteria</taxon>
        <taxon>Pseudomonadati</taxon>
        <taxon>Pseudomonadota</taxon>
        <taxon>Gammaproteobacteria</taxon>
        <taxon>Enterobacterales</taxon>
        <taxon>Enterobacteriaceae</taxon>
        <taxon>Klebsiella/Raoultella group</taxon>
        <taxon>Klebsiella</taxon>
        <taxon>Klebsiella pneumoniae complex</taxon>
    </lineage>
</organism>
<keyword evidence="1" id="KW-1133">Transmembrane helix</keyword>
<proteinExistence type="predicted"/>
<feature type="transmembrane region" description="Helical" evidence="1">
    <location>
        <begin position="49"/>
        <end position="82"/>
    </location>
</feature>
<name>A0A483IUG4_KLEPN</name>